<gene>
    <name evidence="14" type="ORF">CPB84DRAFT_1842100</name>
</gene>
<dbReference type="GO" id="GO:0003678">
    <property type="term" value="F:DNA helicase activity"/>
    <property type="evidence" value="ECO:0007669"/>
    <property type="project" value="UniProtKB-EC"/>
</dbReference>
<comment type="caution">
    <text evidence="14">The sequence shown here is derived from an EMBL/GenBank/DDBJ whole genome shotgun (WGS) entry which is preliminary data.</text>
</comment>
<keyword evidence="15" id="KW-1185">Reference proteome</keyword>
<dbReference type="EC" id="3.6.4.12" evidence="3"/>
<dbReference type="GO" id="GO:0016887">
    <property type="term" value="F:ATP hydrolysis activity"/>
    <property type="evidence" value="ECO:0007669"/>
    <property type="project" value="TreeGrafter"/>
</dbReference>
<evidence type="ECO:0000256" key="5">
    <source>
        <dbReference type="ARBA" id="ARBA00022801"/>
    </source>
</evidence>
<dbReference type="OrthoDB" id="372624at2759"/>
<dbReference type="Gene3D" id="3.40.50.10810">
    <property type="entry name" value="Tandem AAA-ATPase domain"/>
    <property type="match status" value="1"/>
</dbReference>
<evidence type="ECO:0000256" key="1">
    <source>
        <dbReference type="ARBA" id="ARBA00004123"/>
    </source>
</evidence>
<feature type="region of interest" description="Disordered" evidence="12">
    <location>
        <begin position="789"/>
        <end position="827"/>
    </location>
</feature>
<evidence type="ECO:0000256" key="6">
    <source>
        <dbReference type="ARBA" id="ARBA00022806"/>
    </source>
</evidence>
<evidence type="ECO:0000313" key="14">
    <source>
        <dbReference type="EMBL" id="KAF8911617.1"/>
    </source>
</evidence>
<evidence type="ECO:0000256" key="8">
    <source>
        <dbReference type="ARBA" id="ARBA00022853"/>
    </source>
</evidence>
<feature type="region of interest" description="Disordered" evidence="12">
    <location>
        <begin position="230"/>
        <end position="432"/>
    </location>
</feature>
<dbReference type="InterPro" id="IPR014001">
    <property type="entry name" value="Helicase_ATP-bd"/>
</dbReference>
<dbReference type="PANTHER" id="PTHR45685">
    <property type="entry name" value="HELICASE SRCAP-RELATED"/>
    <property type="match status" value="1"/>
</dbReference>
<dbReference type="GO" id="GO:0042393">
    <property type="term" value="F:histone binding"/>
    <property type="evidence" value="ECO:0007669"/>
    <property type="project" value="TreeGrafter"/>
</dbReference>
<dbReference type="PANTHER" id="PTHR45685:SF1">
    <property type="entry name" value="HELICASE SRCAP"/>
    <property type="match status" value="1"/>
</dbReference>
<feature type="region of interest" description="Disordered" evidence="12">
    <location>
        <begin position="842"/>
        <end position="861"/>
    </location>
</feature>
<dbReference type="GO" id="GO:0000812">
    <property type="term" value="C:Swr1 complex"/>
    <property type="evidence" value="ECO:0007669"/>
    <property type="project" value="TreeGrafter"/>
</dbReference>
<keyword evidence="10" id="KW-0010">Activator</keyword>
<feature type="compositionally biased region" description="Acidic residues" evidence="12">
    <location>
        <begin position="668"/>
        <end position="697"/>
    </location>
</feature>
<keyword evidence="5" id="KW-0378">Hydrolase</keyword>
<dbReference type="EMBL" id="JADNYJ010000004">
    <property type="protein sequence ID" value="KAF8911617.1"/>
    <property type="molecule type" value="Genomic_DNA"/>
</dbReference>
<comment type="subcellular location">
    <subcellularLocation>
        <location evidence="1">Nucleus</location>
    </subcellularLocation>
</comment>
<evidence type="ECO:0000256" key="10">
    <source>
        <dbReference type="ARBA" id="ARBA00023159"/>
    </source>
</evidence>
<dbReference type="Proteomes" id="UP000724874">
    <property type="component" value="Unassembled WGS sequence"/>
</dbReference>
<dbReference type="InterPro" id="IPR000330">
    <property type="entry name" value="SNF2_N"/>
</dbReference>
<feature type="region of interest" description="Disordered" evidence="12">
    <location>
        <begin position="206"/>
        <end position="225"/>
    </location>
</feature>
<protein>
    <recommendedName>
        <fullName evidence="3">DNA helicase</fullName>
        <ecNumber evidence="3">3.6.4.12</ecNumber>
    </recommendedName>
</protein>
<feature type="compositionally biased region" description="Polar residues" evidence="12">
    <location>
        <begin position="274"/>
        <end position="289"/>
    </location>
</feature>
<dbReference type="SUPFAM" id="SSF52540">
    <property type="entry name" value="P-loop containing nucleoside triphosphate hydrolases"/>
    <property type="match status" value="2"/>
</dbReference>
<feature type="compositionally biased region" description="Basic and acidic residues" evidence="12">
    <location>
        <begin position="390"/>
        <end position="402"/>
    </location>
</feature>
<dbReference type="InterPro" id="IPR027417">
    <property type="entry name" value="P-loop_NTPase"/>
</dbReference>
<keyword evidence="9" id="KW-0238">DNA-binding</keyword>
<evidence type="ECO:0000256" key="4">
    <source>
        <dbReference type="ARBA" id="ARBA00022741"/>
    </source>
</evidence>
<feature type="compositionally biased region" description="Pro residues" evidence="12">
    <location>
        <begin position="371"/>
        <end position="382"/>
    </location>
</feature>
<feature type="compositionally biased region" description="Low complexity" evidence="12">
    <location>
        <begin position="652"/>
        <end position="662"/>
    </location>
</feature>
<feature type="compositionally biased region" description="Basic residues" evidence="12">
    <location>
        <begin position="310"/>
        <end position="321"/>
    </location>
</feature>
<dbReference type="Pfam" id="PF00176">
    <property type="entry name" value="SNF2-rel_dom"/>
    <property type="match status" value="1"/>
</dbReference>
<keyword evidence="7" id="KW-0067">ATP-binding</keyword>
<dbReference type="PROSITE" id="PS51192">
    <property type="entry name" value="HELICASE_ATP_BIND_1"/>
    <property type="match status" value="1"/>
</dbReference>
<feature type="compositionally biased region" description="Pro residues" evidence="12">
    <location>
        <begin position="409"/>
        <end position="420"/>
    </location>
</feature>
<evidence type="ECO:0000256" key="12">
    <source>
        <dbReference type="SAM" id="MobiDB-lite"/>
    </source>
</evidence>
<comment type="similarity">
    <text evidence="2">Belongs to the SNF2/RAD54 helicase family. SWR1 subfamily.</text>
</comment>
<dbReference type="InterPro" id="IPR038718">
    <property type="entry name" value="SNF2-like_sf"/>
</dbReference>
<reference evidence="14" key="1">
    <citation type="submission" date="2020-11" db="EMBL/GenBank/DDBJ databases">
        <authorList>
            <consortium name="DOE Joint Genome Institute"/>
            <person name="Ahrendt S."/>
            <person name="Riley R."/>
            <person name="Andreopoulos W."/>
            <person name="LaButti K."/>
            <person name="Pangilinan J."/>
            <person name="Ruiz-duenas F.J."/>
            <person name="Barrasa J.M."/>
            <person name="Sanchez-Garcia M."/>
            <person name="Camarero S."/>
            <person name="Miyauchi S."/>
            <person name="Serrano A."/>
            <person name="Linde D."/>
            <person name="Babiker R."/>
            <person name="Drula E."/>
            <person name="Ayuso-Fernandez I."/>
            <person name="Pacheco R."/>
            <person name="Padilla G."/>
            <person name="Ferreira P."/>
            <person name="Barriuso J."/>
            <person name="Kellner H."/>
            <person name="Castanera R."/>
            <person name="Alfaro M."/>
            <person name="Ramirez L."/>
            <person name="Pisabarro A.G."/>
            <person name="Kuo A."/>
            <person name="Tritt A."/>
            <person name="Lipzen A."/>
            <person name="He G."/>
            <person name="Yan M."/>
            <person name="Ng V."/>
            <person name="Cullen D."/>
            <person name="Martin F."/>
            <person name="Rosso M.-N."/>
            <person name="Henrissat B."/>
            <person name="Hibbett D."/>
            <person name="Martinez A.T."/>
            <person name="Grigoriev I.V."/>
        </authorList>
    </citation>
    <scope>NUCLEOTIDE SEQUENCE</scope>
    <source>
        <strain evidence="14">AH 44721</strain>
    </source>
</reference>
<name>A0A9P5P0R5_GYMJU</name>
<dbReference type="GO" id="GO:0006338">
    <property type="term" value="P:chromatin remodeling"/>
    <property type="evidence" value="ECO:0007669"/>
    <property type="project" value="TreeGrafter"/>
</dbReference>
<organism evidence="14 15">
    <name type="scientific">Gymnopilus junonius</name>
    <name type="common">Spectacular rustgill mushroom</name>
    <name type="synonym">Gymnopilus spectabilis subsp. junonius</name>
    <dbReference type="NCBI Taxonomy" id="109634"/>
    <lineage>
        <taxon>Eukaryota</taxon>
        <taxon>Fungi</taxon>
        <taxon>Dikarya</taxon>
        <taxon>Basidiomycota</taxon>
        <taxon>Agaricomycotina</taxon>
        <taxon>Agaricomycetes</taxon>
        <taxon>Agaricomycetidae</taxon>
        <taxon>Agaricales</taxon>
        <taxon>Agaricineae</taxon>
        <taxon>Hymenogastraceae</taxon>
        <taxon>Gymnopilus</taxon>
    </lineage>
</organism>
<keyword evidence="6" id="KW-0347">Helicase</keyword>
<evidence type="ECO:0000256" key="3">
    <source>
        <dbReference type="ARBA" id="ARBA00012551"/>
    </source>
</evidence>
<feature type="region of interest" description="Disordered" evidence="12">
    <location>
        <begin position="150"/>
        <end position="201"/>
    </location>
</feature>
<dbReference type="SMART" id="SM00487">
    <property type="entry name" value="DEXDc"/>
    <property type="match status" value="1"/>
</dbReference>
<evidence type="ECO:0000256" key="11">
    <source>
        <dbReference type="ARBA" id="ARBA00023242"/>
    </source>
</evidence>
<feature type="region of interest" description="Disordered" evidence="12">
    <location>
        <begin position="1"/>
        <end position="60"/>
    </location>
</feature>
<keyword evidence="8" id="KW-0156">Chromatin regulator</keyword>
<feature type="region of interest" description="Disordered" evidence="12">
    <location>
        <begin position="648"/>
        <end position="766"/>
    </location>
</feature>
<dbReference type="GO" id="GO:0003677">
    <property type="term" value="F:DNA binding"/>
    <property type="evidence" value="ECO:0007669"/>
    <property type="project" value="UniProtKB-KW"/>
</dbReference>
<evidence type="ECO:0000256" key="9">
    <source>
        <dbReference type="ARBA" id="ARBA00023125"/>
    </source>
</evidence>
<sequence>MSENSISGSYVTEGREAGSRALRRRGTRSGLSYGGDTANGEARSRSKVVTQPAQPVGGAKDAVDAQNAALLAAKQVQLDQVVNRHDDLVRELFHMENFTMMLSYDPAEAKTDRTAYKAKYDLIDKAAPTAGPSRQTRGRLNERRQILANAAISTPLPTPSPQRKPKPKVSRKAEIMETLASVSSYKGKGKEKDVPESEPQPAVVMHTQEPKIPEPLSAPVGNGDREVYVNRKSDKKSVPSKPAIIPEPAESITAPNLGGGNGNIRAAQRKSDRNVAQTRSTVEQTQTGSPTEPPPVPPIESDEPPGLVKRLSRKANGHTRHSVATSVDGLSTKLSATTNGINGHAPCPPVPPDESISVGLQQRRSGRLKAPIPPPPRPPPTTTPRIKLRFSTENKSSLHEPPSDIVSLPLPPSSRPPLTPAPTQSFISPSPSPIKFGLPRIKLIVRRPPPTLTNPLQRPPEPRYNHSLHRFLSSYTMLDEEDVSASTLAEQASDEAKLRERVEKFRKEGRFFLDTDGTAPEDITYSGPTHVKTDAWSHIVEAVVERGKTKPKKSLAMQITSQIASKVHAYFEVLEQRKNKARDLEERKLRALAKSTMKLVSAEWKKALYHIREKQRQEQEEEDRRLGHAHLDAILDQSGQLLETQQGDLSRGDIFGSRSRSGSFGGFDDQDDEGEDKVDEDEQTDEEDEDEGEDEPGIETLITGPLPNEGEEIRDGSLIEESSPMTRSKTPGSNHPEEDQDLSTILLFDGESQDVDMRTERSSDGAFDALFNLDSKLSSQRRPRTQDLFLADDILLDESSQPESLDEPPQEGSSAAPVNLEATPELLANDVIDHELGFFSQSHETEDLSHSQPESDADQSTQILDDQASTQDQHDLSAYTDQVYVPMVDENPEQEMPVGIEGEREEENDVEEQDKEVDLESQIPAYLRPFAVVPVDWDPETKVTPPLLLRGVLRPYQQSGLEWLASLHSNRLNGILADEMGLGKTIQTIALLAHLACDRGIWGPHLIVVPTSVLLNWEMEFKKFLPGFKVLSYHGTTKRRKELRQGWNDKFHFNVCITSYTLASRDAHIFKRKPWYYMILDEAHMIKNFKSQRWNILLMFRSHRRLLLTGTPLQNNLTELWSLLQFLMSGSNFANLKEFAEWFSNPLEKAIEMGNINDDETMQRVSKLHTVLRPYLLRRLKRDVEKELPSKFEHLTLCPLSKRQRFLYDEFMSRAQTRDALDSGVYQKIANVLMQLRKVCNHPDLFEVHPIATSFAMSRSAIADFEIKELLVRRRFLMEEDESLDATTSMPYYGETVGEPPPKDTRTIAGFRKYSEYAQRARTIARWAHIGYLNKLRCSHMPIIPEGLIVKLSQIRKPILPFSHVETRFDHLDRVDQVNKLSSRIPPELKKWLP</sequence>
<feature type="compositionally biased region" description="Polar residues" evidence="12">
    <location>
        <begin position="1"/>
        <end position="10"/>
    </location>
</feature>
<feature type="compositionally biased region" description="Polar residues" evidence="12">
    <location>
        <begin position="850"/>
        <end position="861"/>
    </location>
</feature>
<feature type="compositionally biased region" description="Polar residues" evidence="12">
    <location>
        <begin position="322"/>
        <end position="341"/>
    </location>
</feature>
<feature type="domain" description="Helicase ATP-binding" evidence="13">
    <location>
        <begin position="965"/>
        <end position="1130"/>
    </location>
</feature>
<keyword evidence="11" id="KW-0539">Nucleus</keyword>
<feature type="compositionally biased region" description="Polar residues" evidence="12">
    <location>
        <begin position="723"/>
        <end position="733"/>
    </location>
</feature>
<dbReference type="FunFam" id="3.40.50.10810:FF:000005">
    <property type="entry name" value="Photoperiod-independent early flowering 1"/>
    <property type="match status" value="1"/>
</dbReference>
<evidence type="ECO:0000259" key="13">
    <source>
        <dbReference type="PROSITE" id="PS51192"/>
    </source>
</evidence>
<accession>A0A9P5P0R5</accession>
<dbReference type="GO" id="GO:0005524">
    <property type="term" value="F:ATP binding"/>
    <property type="evidence" value="ECO:0007669"/>
    <property type="project" value="UniProtKB-KW"/>
</dbReference>
<keyword evidence="4" id="KW-0547">Nucleotide-binding</keyword>
<dbReference type="InterPro" id="IPR050520">
    <property type="entry name" value="INO80/SWR1_helicase"/>
</dbReference>
<proteinExistence type="inferred from homology"/>
<evidence type="ECO:0000256" key="7">
    <source>
        <dbReference type="ARBA" id="ARBA00022840"/>
    </source>
</evidence>
<evidence type="ECO:0000256" key="2">
    <source>
        <dbReference type="ARBA" id="ARBA00009220"/>
    </source>
</evidence>
<evidence type="ECO:0000313" key="15">
    <source>
        <dbReference type="Proteomes" id="UP000724874"/>
    </source>
</evidence>